<dbReference type="EMBL" id="SNYM01000031">
    <property type="protein sequence ID" value="TDQ43208.1"/>
    <property type="molecule type" value="Genomic_DNA"/>
</dbReference>
<feature type="transmembrane region" description="Helical" evidence="1">
    <location>
        <begin position="60"/>
        <end position="81"/>
    </location>
</feature>
<dbReference type="OrthoDB" id="5986784at2"/>
<keyword evidence="1" id="KW-1133">Transmembrane helix</keyword>
<keyword evidence="1" id="KW-0472">Membrane</keyword>
<dbReference type="Proteomes" id="UP000295375">
    <property type="component" value="Unassembled WGS sequence"/>
</dbReference>
<comment type="caution">
    <text evidence="2">The sequence shown here is derived from an EMBL/GenBank/DDBJ whole genome shotgun (WGS) entry which is preliminary data.</text>
</comment>
<keyword evidence="1" id="KW-0812">Transmembrane</keyword>
<evidence type="ECO:0000313" key="3">
    <source>
        <dbReference type="Proteomes" id="UP000295375"/>
    </source>
</evidence>
<sequence length="97" mass="11545">MNEKQIEKWQAVRAKGKQHFVLYHGVLGWGLWMFVVMTTWNHFRAADYAWQNVEPSWFSVLLNLIVWSIGGYAWGALTWTLSEQRFWRNTAHFDANI</sequence>
<name>A0A4R6U9D9_9GAMM</name>
<dbReference type="AlphaFoldDB" id="A0A4R6U9D9"/>
<evidence type="ECO:0000313" key="2">
    <source>
        <dbReference type="EMBL" id="TDQ43208.1"/>
    </source>
</evidence>
<reference evidence="2 3" key="1">
    <citation type="submission" date="2019-03" db="EMBL/GenBank/DDBJ databases">
        <title>Genomic Encyclopedia of Type Strains, Phase IV (KMG-IV): sequencing the most valuable type-strain genomes for metagenomic binning, comparative biology and taxonomic classification.</title>
        <authorList>
            <person name="Goeker M."/>
        </authorList>
    </citation>
    <scope>NUCLEOTIDE SEQUENCE [LARGE SCALE GENOMIC DNA]</scope>
    <source>
        <strain evidence="2 3">DSM 103792</strain>
    </source>
</reference>
<dbReference type="RefSeq" id="WP_133593698.1">
    <property type="nucleotide sequence ID" value="NZ_CP037953.1"/>
</dbReference>
<proteinExistence type="predicted"/>
<protein>
    <submittedName>
        <fullName evidence="2">Uncharacterized protein</fullName>
    </submittedName>
</protein>
<feature type="transmembrane region" description="Helical" evidence="1">
    <location>
        <begin position="20"/>
        <end position="40"/>
    </location>
</feature>
<evidence type="ECO:0000256" key="1">
    <source>
        <dbReference type="SAM" id="Phobius"/>
    </source>
</evidence>
<accession>A0A4R6U9D9</accession>
<organism evidence="2 3">
    <name type="scientific">Permianibacter aggregans</name>
    <dbReference type="NCBI Taxonomy" id="1510150"/>
    <lineage>
        <taxon>Bacteria</taxon>
        <taxon>Pseudomonadati</taxon>
        <taxon>Pseudomonadota</taxon>
        <taxon>Gammaproteobacteria</taxon>
        <taxon>Pseudomonadales</taxon>
        <taxon>Pseudomonadaceae</taxon>
        <taxon>Permianibacter</taxon>
    </lineage>
</organism>
<keyword evidence="3" id="KW-1185">Reference proteome</keyword>
<gene>
    <name evidence="2" type="ORF">EV696_1316</name>
</gene>